<reference evidence="2 3" key="1">
    <citation type="submission" date="2016-11" db="EMBL/GenBank/DDBJ databases">
        <authorList>
            <person name="Jaros S."/>
            <person name="Januszkiewicz K."/>
            <person name="Wedrychowicz H."/>
        </authorList>
    </citation>
    <scope>NUCLEOTIDE SEQUENCE [LARGE SCALE GENOMIC DNA]</scope>
    <source>
        <strain evidence="2 3">DSM 15930</strain>
    </source>
</reference>
<sequence>MNKIIDKKKEMEPQKIESLKKLISILTSYLKLFRVESQHIKLYTCLSKLDEIKKQCDETKCNQVLQIISAKMYIHAPTFTILKPKGTNCIDVAINRVLKFDYAEWSYLSQYNEVELKLDLEKVVSALSPMGWDQVDLTTQSGVRFTAYYKGEPVNDTIVFVAPCGMPVEAFSLALEKLHEKYFVMTWENPFLFHSKIPGREWSMTDDIQCIKEMMRYFKRSNIHLIGVCGGVPIAIVAAAELKEQVVTLSSCHGDIYMGIDSPMTSYKKQFLSFLQSSLQNETIAREIYELLLDPALLFGVSDTLAPYIIYQYLSFELYMRYASINSVLMTFDLSDYLDELNCHFLIISSEDDRIAHPGVSKLLSEKVKYSVLWMRPHAEHHNVIAGDAEVYEKIMSSIEYYKSLDLKNR</sequence>
<dbReference type="OrthoDB" id="9776303at2"/>
<name>A0A1M7I8X9_9FIRM</name>
<dbReference type="Proteomes" id="UP000184038">
    <property type="component" value="Unassembled WGS sequence"/>
</dbReference>
<keyword evidence="1" id="KW-1133">Transmembrane helix</keyword>
<evidence type="ECO:0000313" key="3">
    <source>
        <dbReference type="Proteomes" id="UP000184038"/>
    </source>
</evidence>
<feature type="transmembrane region" description="Helical" evidence="1">
    <location>
        <begin position="222"/>
        <end position="240"/>
    </location>
</feature>
<keyword evidence="3" id="KW-1185">Reference proteome</keyword>
<protein>
    <submittedName>
        <fullName evidence="2">Pimeloyl-ACP methyl ester carboxylesterase</fullName>
    </submittedName>
</protein>
<keyword evidence="1" id="KW-0472">Membrane</keyword>
<organism evidence="2 3">
    <name type="scientific">Anaerosporobacter mobilis DSM 15930</name>
    <dbReference type="NCBI Taxonomy" id="1120996"/>
    <lineage>
        <taxon>Bacteria</taxon>
        <taxon>Bacillati</taxon>
        <taxon>Bacillota</taxon>
        <taxon>Clostridia</taxon>
        <taxon>Lachnospirales</taxon>
        <taxon>Lachnospiraceae</taxon>
        <taxon>Anaerosporobacter</taxon>
    </lineage>
</organism>
<dbReference type="STRING" id="1120996.SAMN02746066_01736"/>
<dbReference type="Gene3D" id="3.40.50.1820">
    <property type="entry name" value="alpha/beta hydrolase"/>
    <property type="match status" value="1"/>
</dbReference>
<dbReference type="InterPro" id="IPR029058">
    <property type="entry name" value="AB_hydrolase_fold"/>
</dbReference>
<gene>
    <name evidence="2" type="ORF">SAMN02746066_01736</name>
</gene>
<evidence type="ECO:0000313" key="2">
    <source>
        <dbReference type="EMBL" id="SHM37204.1"/>
    </source>
</evidence>
<dbReference type="EMBL" id="FRCP01000009">
    <property type="protein sequence ID" value="SHM37204.1"/>
    <property type="molecule type" value="Genomic_DNA"/>
</dbReference>
<dbReference type="SUPFAM" id="SSF53474">
    <property type="entry name" value="alpha/beta-Hydrolases"/>
    <property type="match status" value="1"/>
</dbReference>
<evidence type="ECO:0000256" key="1">
    <source>
        <dbReference type="SAM" id="Phobius"/>
    </source>
</evidence>
<dbReference type="RefSeq" id="WP_073286107.1">
    <property type="nucleotide sequence ID" value="NZ_FRCP01000009.1"/>
</dbReference>
<accession>A0A1M7I8X9</accession>
<dbReference type="AlphaFoldDB" id="A0A1M7I8X9"/>
<keyword evidence="1" id="KW-0812">Transmembrane</keyword>
<proteinExistence type="predicted"/>